<dbReference type="EMBL" id="LT984809">
    <property type="protein sequence ID" value="SPD49041.1"/>
    <property type="molecule type" value="Genomic_DNA"/>
</dbReference>
<accession>A0A375FMK3</accession>
<evidence type="ECO:0000313" key="4">
    <source>
        <dbReference type="Proteomes" id="UP000256952"/>
    </source>
</evidence>
<name>A0A375FMK3_9BURK</name>
<dbReference type="AlphaFoldDB" id="A0A375FMK3"/>
<gene>
    <name evidence="3" type="ORF">CBM2612_P0386</name>
    <name evidence="2" type="ORF">CBM2613_U40023</name>
</gene>
<reference evidence="3 4" key="2">
    <citation type="submission" date="2018-01" db="EMBL/GenBank/DDBJ databases">
        <authorList>
            <person name="Gaut B.S."/>
            <person name="Morton B.R."/>
            <person name="Clegg M.T."/>
            <person name="Duvall M.R."/>
        </authorList>
    </citation>
    <scope>NUCLEOTIDE SEQUENCE [LARGE SCALE GENOMIC DNA]</scope>
    <source>
        <strain evidence="3">Cupriavidus taiwanensis STM 8555</strain>
        <plasmid evidence="3">I</plasmid>
    </source>
</reference>
<proteinExistence type="predicted"/>
<feature type="region of interest" description="Disordered" evidence="1">
    <location>
        <begin position="25"/>
        <end position="55"/>
    </location>
</feature>
<protein>
    <submittedName>
        <fullName evidence="2">Uncharacterized protein</fullName>
    </submittedName>
</protein>
<organism evidence="2 4">
    <name type="scientific">Cupriavidus taiwanensis</name>
    <dbReference type="NCBI Taxonomy" id="164546"/>
    <lineage>
        <taxon>Bacteria</taxon>
        <taxon>Pseudomonadati</taxon>
        <taxon>Pseudomonadota</taxon>
        <taxon>Betaproteobacteria</taxon>
        <taxon>Burkholderiales</taxon>
        <taxon>Burkholderiaceae</taxon>
        <taxon>Cupriavidus</taxon>
    </lineage>
</organism>
<keyword evidence="3" id="KW-0614">Plasmid</keyword>
<evidence type="ECO:0000313" key="2">
    <source>
        <dbReference type="EMBL" id="SOZ75407.1"/>
    </source>
</evidence>
<dbReference type="EMBL" id="OFTH01000055">
    <property type="protein sequence ID" value="SOZ75407.1"/>
    <property type="molecule type" value="Genomic_DNA"/>
</dbReference>
<evidence type="ECO:0000313" key="3">
    <source>
        <dbReference type="EMBL" id="SPD49041.1"/>
    </source>
</evidence>
<evidence type="ECO:0000256" key="1">
    <source>
        <dbReference type="SAM" id="MobiDB-lite"/>
    </source>
</evidence>
<geneLocation type="plasmid" evidence="3">
    <name>I</name>
</geneLocation>
<reference evidence="2" key="1">
    <citation type="submission" date="2018-01" db="EMBL/GenBank/DDBJ databases">
        <authorList>
            <person name="Clerissi C."/>
        </authorList>
    </citation>
    <scope>NUCLEOTIDE SEQUENCE</scope>
    <source>
        <strain evidence="2">Cupriavidus taiwanensis STM 8556</strain>
    </source>
</reference>
<dbReference type="Proteomes" id="UP000256952">
    <property type="component" value="Unassembled WGS sequence"/>
</dbReference>
<sequence length="55" mass="6215">MVIKDVHIVVEENILVLAHRLEEVTEDEEPESRLRSAQSGRPREGSRCKTSQSLG</sequence>